<evidence type="ECO:0000313" key="1">
    <source>
        <dbReference type="EMBL" id="GJS56058.1"/>
    </source>
</evidence>
<protein>
    <submittedName>
        <fullName evidence="1">Uncharacterized protein</fullName>
    </submittedName>
</protein>
<keyword evidence="2" id="KW-1185">Reference proteome</keyword>
<name>A0ABQ4WTD9_9ASTR</name>
<sequence length="84" mass="9230">ITGNEITGNEIIGNEIIRNEITGNEITMNEITGNEITGKQMVVHVGNSSTVDDVLKLEMLFETEGVGHVGKFKEVKVDEDNELE</sequence>
<proteinExistence type="predicted"/>
<reference evidence="1" key="2">
    <citation type="submission" date="2022-01" db="EMBL/GenBank/DDBJ databases">
        <authorList>
            <person name="Yamashiro T."/>
            <person name="Shiraishi A."/>
            <person name="Satake H."/>
            <person name="Nakayama K."/>
        </authorList>
    </citation>
    <scope>NUCLEOTIDE SEQUENCE</scope>
</reference>
<gene>
    <name evidence="1" type="ORF">Tco_0629420</name>
</gene>
<evidence type="ECO:0000313" key="2">
    <source>
        <dbReference type="Proteomes" id="UP001151760"/>
    </source>
</evidence>
<comment type="caution">
    <text evidence="1">The sequence shown here is derived from an EMBL/GenBank/DDBJ whole genome shotgun (WGS) entry which is preliminary data.</text>
</comment>
<reference evidence="1" key="1">
    <citation type="journal article" date="2022" name="Int. J. Mol. Sci.">
        <title>Draft Genome of Tanacetum Coccineum: Genomic Comparison of Closely Related Tanacetum-Family Plants.</title>
        <authorList>
            <person name="Yamashiro T."/>
            <person name="Shiraishi A."/>
            <person name="Nakayama K."/>
            <person name="Satake H."/>
        </authorList>
    </citation>
    <scope>NUCLEOTIDE SEQUENCE</scope>
</reference>
<organism evidence="1 2">
    <name type="scientific">Tanacetum coccineum</name>
    <dbReference type="NCBI Taxonomy" id="301880"/>
    <lineage>
        <taxon>Eukaryota</taxon>
        <taxon>Viridiplantae</taxon>
        <taxon>Streptophyta</taxon>
        <taxon>Embryophyta</taxon>
        <taxon>Tracheophyta</taxon>
        <taxon>Spermatophyta</taxon>
        <taxon>Magnoliopsida</taxon>
        <taxon>eudicotyledons</taxon>
        <taxon>Gunneridae</taxon>
        <taxon>Pentapetalae</taxon>
        <taxon>asterids</taxon>
        <taxon>campanulids</taxon>
        <taxon>Asterales</taxon>
        <taxon>Asteraceae</taxon>
        <taxon>Asteroideae</taxon>
        <taxon>Anthemideae</taxon>
        <taxon>Anthemidinae</taxon>
        <taxon>Tanacetum</taxon>
    </lineage>
</organism>
<dbReference type="EMBL" id="BQNB010008910">
    <property type="protein sequence ID" value="GJS56058.1"/>
    <property type="molecule type" value="Genomic_DNA"/>
</dbReference>
<accession>A0ABQ4WTD9</accession>
<dbReference type="Proteomes" id="UP001151760">
    <property type="component" value="Unassembled WGS sequence"/>
</dbReference>
<feature type="non-terminal residue" evidence="1">
    <location>
        <position position="1"/>
    </location>
</feature>